<feature type="transmembrane region" description="Helical" evidence="1">
    <location>
        <begin position="60"/>
        <end position="81"/>
    </location>
</feature>
<dbReference type="EMBL" id="GU568002">
    <property type="protein sequence ID" value="ADI22974.1"/>
    <property type="molecule type" value="Genomic_DNA"/>
</dbReference>
<sequence>MRTVFRKGQKMKANIIWFLKYWPIYACLSFIPNFEMISQFSDFEIVDLLSLDRSDGVDLLVLWVAFLGAVHGLVFTSVHFICRAIWRKLRSRFTATMLCTAICFGLLPWYLPNSLARDQVSRIQADIGFSLILIVLCLLILGIGRFGIWVRSKFRSAPS</sequence>
<reference evidence="2" key="1">
    <citation type="submission" date="2010-01" db="EMBL/GenBank/DDBJ databases">
        <title>Genome fragments of uncultured bacteria from the North Pacific subtropical Gyre.</title>
        <authorList>
            <person name="Pham V.D."/>
            <person name="Delong E.F."/>
        </authorList>
    </citation>
    <scope>NUCLEOTIDE SEQUENCE</scope>
</reference>
<evidence type="ECO:0000256" key="1">
    <source>
        <dbReference type="SAM" id="Phobius"/>
    </source>
</evidence>
<keyword evidence="1" id="KW-0472">Membrane</keyword>
<keyword evidence="1" id="KW-1133">Transmembrane helix</keyword>
<feature type="transmembrane region" description="Helical" evidence="1">
    <location>
        <begin position="131"/>
        <end position="150"/>
    </location>
</feature>
<feature type="transmembrane region" description="Helical" evidence="1">
    <location>
        <begin position="93"/>
        <end position="111"/>
    </location>
</feature>
<protein>
    <submittedName>
        <fullName evidence="2">Uncharacterized protein</fullName>
    </submittedName>
</protein>
<dbReference type="AlphaFoldDB" id="E7C6A0"/>
<proteinExistence type="predicted"/>
<keyword evidence="1" id="KW-0812">Transmembrane</keyword>
<name>E7C6A0_9BACT</name>
<accession>E7C6A0</accession>
<feature type="transmembrane region" description="Helical" evidence="1">
    <location>
        <begin position="21"/>
        <end position="40"/>
    </location>
</feature>
<evidence type="ECO:0000313" key="2">
    <source>
        <dbReference type="EMBL" id="ADI22974.1"/>
    </source>
</evidence>
<organism evidence="2">
    <name type="scientific">uncultured nuHF2 cluster bacterium HF0500_39O04</name>
    <dbReference type="NCBI Taxonomy" id="723590"/>
    <lineage>
        <taxon>Bacteria</taxon>
        <taxon>environmental samples</taxon>
    </lineage>
</organism>